<protein>
    <submittedName>
        <fullName evidence="10">Uncharacterized membrane protein YcaP (DUF421 family)</fullName>
    </submittedName>
</protein>
<proteinExistence type="inferred from homology"/>
<dbReference type="GO" id="GO:0005886">
    <property type="term" value="C:plasma membrane"/>
    <property type="evidence" value="ECO:0007669"/>
    <property type="project" value="UniProtKB-SubCell"/>
</dbReference>
<dbReference type="Proteomes" id="UP000294545">
    <property type="component" value="Unassembled WGS sequence"/>
</dbReference>
<evidence type="ECO:0000256" key="2">
    <source>
        <dbReference type="ARBA" id="ARBA00006448"/>
    </source>
</evidence>
<comment type="subcellular location">
    <subcellularLocation>
        <location evidence="1">Cell membrane</location>
        <topology evidence="1">Multi-pass membrane protein</topology>
    </subcellularLocation>
</comment>
<dbReference type="InterPro" id="IPR048454">
    <property type="entry name" value="YetF_N"/>
</dbReference>
<dbReference type="RefSeq" id="WP_132283039.1">
    <property type="nucleotide sequence ID" value="NZ_SMGQ01000015.1"/>
</dbReference>
<dbReference type="Pfam" id="PF20730">
    <property type="entry name" value="YetF_N"/>
    <property type="match status" value="1"/>
</dbReference>
<feature type="transmembrane region" description="Helical" evidence="7">
    <location>
        <begin position="6"/>
        <end position="24"/>
    </location>
</feature>
<keyword evidence="6 7" id="KW-0472">Membrane</keyword>
<keyword evidence="11" id="KW-1185">Reference proteome</keyword>
<organism evidence="10 11">
    <name type="scientific">Natranaerovirga hydrolytica</name>
    <dbReference type="NCBI Taxonomy" id="680378"/>
    <lineage>
        <taxon>Bacteria</taxon>
        <taxon>Bacillati</taxon>
        <taxon>Bacillota</taxon>
        <taxon>Clostridia</taxon>
        <taxon>Lachnospirales</taxon>
        <taxon>Natranaerovirgaceae</taxon>
        <taxon>Natranaerovirga</taxon>
    </lineage>
</organism>
<evidence type="ECO:0000256" key="5">
    <source>
        <dbReference type="ARBA" id="ARBA00022989"/>
    </source>
</evidence>
<evidence type="ECO:0000256" key="3">
    <source>
        <dbReference type="ARBA" id="ARBA00022475"/>
    </source>
</evidence>
<keyword evidence="4 7" id="KW-0812">Transmembrane</keyword>
<sequence>MDYIIVFIRVITIMSLLLFSIVHIMGRRPIGEMPVFDFLVIIVLGSIVGADIADPNIKHMPTVFAVIVIAGFQRLVSKVIIKNKPIKKAITFQPIIIIKEGQLIYKNLKGLDYSVEDILMLLREKDVFEINTVKYGIIESNGNLSILKKDGYEYINKMDMQLEVKPKKLQLPVIIDGEIQAHNLKKLNITHKELLKALSDRNHKTYKNIFLALMDNEKNLHISTYTEE</sequence>
<evidence type="ECO:0000259" key="9">
    <source>
        <dbReference type="Pfam" id="PF20730"/>
    </source>
</evidence>
<feature type="transmembrane region" description="Helical" evidence="7">
    <location>
        <begin position="59"/>
        <end position="77"/>
    </location>
</feature>
<evidence type="ECO:0000313" key="10">
    <source>
        <dbReference type="EMBL" id="TCK90594.1"/>
    </source>
</evidence>
<evidence type="ECO:0000256" key="6">
    <source>
        <dbReference type="ARBA" id="ARBA00023136"/>
    </source>
</evidence>
<dbReference type="PANTHER" id="PTHR34582:SF6">
    <property type="entry name" value="UPF0702 TRANSMEMBRANE PROTEIN YCAP"/>
    <property type="match status" value="1"/>
</dbReference>
<gene>
    <name evidence="10" type="ORF">EDC19_2363</name>
</gene>
<evidence type="ECO:0000313" key="11">
    <source>
        <dbReference type="Proteomes" id="UP000294545"/>
    </source>
</evidence>
<keyword evidence="5 7" id="KW-1133">Transmembrane helix</keyword>
<dbReference type="AlphaFoldDB" id="A0A4R1MHI1"/>
<dbReference type="OrthoDB" id="9778331at2"/>
<dbReference type="Pfam" id="PF04239">
    <property type="entry name" value="DUF421"/>
    <property type="match status" value="1"/>
</dbReference>
<dbReference type="PANTHER" id="PTHR34582">
    <property type="entry name" value="UPF0702 TRANSMEMBRANE PROTEIN YCAP"/>
    <property type="match status" value="1"/>
</dbReference>
<accession>A0A4R1MHI1</accession>
<reference evidence="10 11" key="1">
    <citation type="submission" date="2019-03" db="EMBL/GenBank/DDBJ databases">
        <title>Genomic Encyclopedia of Type Strains, Phase IV (KMG-IV): sequencing the most valuable type-strain genomes for metagenomic binning, comparative biology and taxonomic classification.</title>
        <authorList>
            <person name="Goeker M."/>
        </authorList>
    </citation>
    <scope>NUCLEOTIDE SEQUENCE [LARGE SCALE GENOMIC DNA]</scope>
    <source>
        <strain evidence="10 11">DSM 24176</strain>
    </source>
</reference>
<keyword evidence="3" id="KW-1003">Cell membrane</keyword>
<feature type="transmembrane region" description="Helical" evidence="7">
    <location>
        <begin position="36"/>
        <end position="53"/>
    </location>
</feature>
<comment type="similarity">
    <text evidence="2">Belongs to the UPF0702 family.</text>
</comment>
<feature type="domain" description="YetF-like N-terminal transmembrane" evidence="9">
    <location>
        <begin position="4"/>
        <end position="75"/>
    </location>
</feature>
<evidence type="ECO:0000259" key="8">
    <source>
        <dbReference type="Pfam" id="PF04239"/>
    </source>
</evidence>
<dbReference type="InterPro" id="IPR023090">
    <property type="entry name" value="UPF0702_alpha/beta_dom_sf"/>
</dbReference>
<comment type="caution">
    <text evidence="10">The sequence shown here is derived from an EMBL/GenBank/DDBJ whole genome shotgun (WGS) entry which is preliminary data.</text>
</comment>
<evidence type="ECO:0000256" key="7">
    <source>
        <dbReference type="SAM" id="Phobius"/>
    </source>
</evidence>
<evidence type="ECO:0000256" key="4">
    <source>
        <dbReference type="ARBA" id="ARBA00022692"/>
    </source>
</evidence>
<name>A0A4R1MHI1_9FIRM</name>
<dbReference type="InterPro" id="IPR007353">
    <property type="entry name" value="DUF421"/>
</dbReference>
<dbReference type="EMBL" id="SMGQ01000015">
    <property type="protein sequence ID" value="TCK90594.1"/>
    <property type="molecule type" value="Genomic_DNA"/>
</dbReference>
<dbReference type="Gene3D" id="3.30.240.20">
    <property type="entry name" value="bsu07140 like domains"/>
    <property type="match status" value="2"/>
</dbReference>
<evidence type="ECO:0000256" key="1">
    <source>
        <dbReference type="ARBA" id="ARBA00004651"/>
    </source>
</evidence>
<feature type="domain" description="YetF C-terminal" evidence="8">
    <location>
        <begin position="82"/>
        <end position="213"/>
    </location>
</feature>